<comment type="caution">
    <text evidence="1">The sequence shown here is derived from an EMBL/GenBank/DDBJ whole genome shotgun (WGS) entry which is preliminary data.</text>
</comment>
<keyword evidence="2" id="KW-1185">Reference proteome</keyword>
<organism evidence="1 2">
    <name type="scientific">Hyalomma asiaticum</name>
    <name type="common">Tick</name>
    <dbReference type="NCBI Taxonomy" id="266040"/>
    <lineage>
        <taxon>Eukaryota</taxon>
        <taxon>Metazoa</taxon>
        <taxon>Ecdysozoa</taxon>
        <taxon>Arthropoda</taxon>
        <taxon>Chelicerata</taxon>
        <taxon>Arachnida</taxon>
        <taxon>Acari</taxon>
        <taxon>Parasitiformes</taxon>
        <taxon>Ixodida</taxon>
        <taxon>Ixodoidea</taxon>
        <taxon>Ixodidae</taxon>
        <taxon>Hyalomminae</taxon>
        <taxon>Hyalomma</taxon>
    </lineage>
</organism>
<evidence type="ECO:0000313" key="2">
    <source>
        <dbReference type="Proteomes" id="UP000821845"/>
    </source>
</evidence>
<dbReference type="Proteomes" id="UP000821845">
    <property type="component" value="Chromosome 3"/>
</dbReference>
<protein>
    <submittedName>
        <fullName evidence="1">Uncharacterized protein</fullName>
    </submittedName>
</protein>
<evidence type="ECO:0000313" key="1">
    <source>
        <dbReference type="EMBL" id="KAH6935543.1"/>
    </source>
</evidence>
<sequence length="146" mass="17250">MGAPQHRLLCAWHVDKNWRESLSKYIQDKTLKAFTYKELRTVLAVPDELSLHEAIEHFIDWCEREDNELRRNMCKHIHAVSIYKDTDTCELHQDEVDDAKDAEPMPQISLRRCRRRLKPKQQLSLYKTVRHCRPLAATQQLAMAAL</sequence>
<reference evidence="1" key="1">
    <citation type="submission" date="2020-05" db="EMBL/GenBank/DDBJ databases">
        <title>Large-scale comparative analyses of tick genomes elucidate their genetic diversity and vector capacities.</title>
        <authorList>
            <person name="Jia N."/>
            <person name="Wang J."/>
            <person name="Shi W."/>
            <person name="Du L."/>
            <person name="Sun Y."/>
            <person name="Zhan W."/>
            <person name="Jiang J."/>
            <person name="Wang Q."/>
            <person name="Zhang B."/>
            <person name="Ji P."/>
            <person name="Sakyi L.B."/>
            <person name="Cui X."/>
            <person name="Yuan T."/>
            <person name="Jiang B."/>
            <person name="Yang W."/>
            <person name="Lam T.T.-Y."/>
            <person name="Chang Q."/>
            <person name="Ding S."/>
            <person name="Wang X."/>
            <person name="Zhu J."/>
            <person name="Ruan X."/>
            <person name="Zhao L."/>
            <person name="Wei J."/>
            <person name="Que T."/>
            <person name="Du C."/>
            <person name="Cheng J."/>
            <person name="Dai P."/>
            <person name="Han X."/>
            <person name="Huang E."/>
            <person name="Gao Y."/>
            <person name="Liu J."/>
            <person name="Shao H."/>
            <person name="Ye R."/>
            <person name="Li L."/>
            <person name="Wei W."/>
            <person name="Wang X."/>
            <person name="Wang C."/>
            <person name="Yang T."/>
            <person name="Huo Q."/>
            <person name="Li W."/>
            <person name="Guo W."/>
            <person name="Chen H."/>
            <person name="Zhou L."/>
            <person name="Ni X."/>
            <person name="Tian J."/>
            <person name="Zhou Y."/>
            <person name="Sheng Y."/>
            <person name="Liu T."/>
            <person name="Pan Y."/>
            <person name="Xia L."/>
            <person name="Li J."/>
            <person name="Zhao F."/>
            <person name="Cao W."/>
        </authorList>
    </citation>
    <scope>NUCLEOTIDE SEQUENCE</scope>
    <source>
        <strain evidence="1">Hyas-2018</strain>
    </source>
</reference>
<accession>A0ACB7SLE6</accession>
<gene>
    <name evidence="1" type="ORF">HPB50_006760</name>
</gene>
<proteinExistence type="predicted"/>
<name>A0ACB7SLE6_HYAAI</name>
<dbReference type="EMBL" id="CM023483">
    <property type="protein sequence ID" value="KAH6935543.1"/>
    <property type="molecule type" value="Genomic_DNA"/>
</dbReference>